<evidence type="ECO:0000313" key="1">
    <source>
        <dbReference type="EMBL" id="KAJ2800042.1"/>
    </source>
</evidence>
<comment type="caution">
    <text evidence="1">The sequence shown here is derived from an EMBL/GenBank/DDBJ whole genome shotgun (WGS) entry which is preliminary data.</text>
</comment>
<accession>A0ACC1L2S7</accession>
<gene>
    <name evidence="1" type="ORF">H4S07_005277</name>
</gene>
<sequence length="418" mass="46418">MNTDLGYPTHRLARTLDIEIDEESIYSGEALTLLSRAPYDGCAFPLVLKIILLIVMDKDSAVVTKPRSNTVAFVQRIKEMTPNANDVWVRPLYYNAPRSRSSIHYCDLVSLLFQLVGRVQYSEISEPFVPVSLDLVGICNLVHIKCTTEGDDRAFIRLAQQNSTTLESLTIHTDGDIDIAGIIKGSESNFAVYPHLHTLKLSGYSDDGDLVHPVFTGAMPFPSLQFLSYDYNYAFSDDVFFRGNATTLASLDLYLNSSTITMLRKFGVFTPTSHPKLRQVRLWGLDDCGPDIFATRAEAMQFALGIGSAALIRDIDMHFTGAELISMFPQLDGLTFIQVLALSTYKLELWDVISLIEALPMLSVLSVTPKSVGTLPDGITLDQFPAYVISTYAPMGKRFRSWSIGTFRSGSFAIEIQC</sequence>
<feature type="non-terminal residue" evidence="1">
    <location>
        <position position="418"/>
    </location>
</feature>
<reference evidence="1" key="1">
    <citation type="submission" date="2022-07" db="EMBL/GenBank/DDBJ databases">
        <title>Phylogenomic reconstructions and comparative analyses of Kickxellomycotina fungi.</title>
        <authorList>
            <person name="Reynolds N.K."/>
            <person name="Stajich J.E."/>
            <person name="Barry K."/>
            <person name="Grigoriev I.V."/>
            <person name="Crous P."/>
            <person name="Smith M.E."/>
        </authorList>
    </citation>
    <scope>NUCLEOTIDE SEQUENCE</scope>
    <source>
        <strain evidence="1">CBS 102833</strain>
    </source>
</reference>
<organism evidence="1 2">
    <name type="scientific">Coemansia furcata</name>
    <dbReference type="NCBI Taxonomy" id="417177"/>
    <lineage>
        <taxon>Eukaryota</taxon>
        <taxon>Fungi</taxon>
        <taxon>Fungi incertae sedis</taxon>
        <taxon>Zoopagomycota</taxon>
        <taxon>Kickxellomycotina</taxon>
        <taxon>Kickxellomycetes</taxon>
        <taxon>Kickxellales</taxon>
        <taxon>Kickxellaceae</taxon>
        <taxon>Coemansia</taxon>
    </lineage>
</organism>
<dbReference type="Proteomes" id="UP001140096">
    <property type="component" value="Unassembled WGS sequence"/>
</dbReference>
<dbReference type="EMBL" id="JANBUP010002511">
    <property type="protein sequence ID" value="KAJ2800042.1"/>
    <property type="molecule type" value="Genomic_DNA"/>
</dbReference>
<protein>
    <submittedName>
        <fullName evidence="1">Uncharacterized protein</fullName>
    </submittedName>
</protein>
<name>A0ACC1L2S7_9FUNG</name>
<keyword evidence="2" id="KW-1185">Reference proteome</keyword>
<evidence type="ECO:0000313" key="2">
    <source>
        <dbReference type="Proteomes" id="UP001140096"/>
    </source>
</evidence>
<proteinExistence type="predicted"/>